<dbReference type="RefSeq" id="WP_128533611.1">
    <property type="nucleotide sequence ID" value="NZ_SBIW01000003.1"/>
</dbReference>
<proteinExistence type="predicted"/>
<reference evidence="2 3" key="1">
    <citation type="submission" date="2019-01" db="EMBL/GenBank/DDBJ databases">
        <title>Mucilaginibacter antarcticum sp. nov., isolated from antarctic soil.</title>
        <authorList>
            <person name="Yan Y.-Q."/>
            <person name="Du Z.-J."/>
        </authorList>
    </citation>
    <scope>NUCLEOTIDE SEQUENCE [LARGE SCALE GENOMIC DNA]</scope>
    <source>
        <strain evidence="2 3">F01003</strain>
    </source>
</reference>
<name>A0A444MRA7_9SPHI</name>
<evidence type="ECO:0000256" key="1">
    <source>
        <dbReference type="SAM" id="Phobius"/>
    </source>
</evidence>
<feature type="transmembrane region" description="Helical" evidence="1">
    <location>
        <begin position="80"/>
        <end position="98"/>
    </location>
</feature>
<organism evidence="2 3">
    <name type="scientific">Mucilaginibacter gilvus</name>
    <dbReference type="NCBI Taxonomy" id="2305909"/>
    <lineage>
        <taxon>Bacteria</taxon>
        <taxon>Pseudomonadati</taxon>
        <taxon>Bacteroidota</taxon>
        <taxon>Sphingobacteriia</taxon>
        <taxon>Sphingobacteriales</taxon>
        <taxon>Sphingobacteriaceae</taxon>
        <taxon>Mucilaginibacter</taxon>
    </lineage>
</organism>
<protein>
    <recommendedName>
        <fullName evidence="4">DUF4870 domain-containing protein</fullName>
    </recommendedName>
</protein>
<keyword evidence="1" id="KW-0812">Transmembrane</keyword>
<dbReference type="Proteomes" id="UP000286701">
    <property type="component" value="Unassembled WGS sequence"/>
</dbReference>
<dbReference type="EMBL" id="SBIW01000003">
    <property type="protein sequence ID" value="RWY54176.1"/>
    <property type="molecule type" value="Genomic_DNA"/>
</dbReference>
<gene>
    <name evidence="2" type="ORF">EPL05_09040</name>
</gene>
<keyword evidence="1" id="KW-1133">Transmembrane helix</keyword>
<evidence type="ECO:0008006" key="4">
    <source>
        <dbReference type="Google" id="ProtNLM"/>
    </source>
</evidence>
<comment type="caution">
    <text evidence="2">The sequence shown here is derived from an EMBL/GenBank/DDBJ whole genome shotgun (WGS) entry which is preliminary data.</text>
</comment>
<dbReference type="AlphaFoldDB" id="A0A444MRA7"/>
<evidence type="ECO:0000313" key="3">
    <source>
        <dbReference type="Proteomes" id="UP000286701"/>
    </source>
</evidence>
<feature type="transmembrane region" description="Helical" evidence="1">
    <location>
        <begin position="110"/>
        <end position="130"/>
    </location>
</feature>
<accession>A0A444MRA7</accession>
<sequence>MISKEQLESTYSSLPTNKLLAMMDRPSDYTELAIMVASAELTKRNVGDVEKTVYAEEQLKQTEISVQKILYNELSFLQKALFYFLWFPILNFAFKMNLRQDGYLLKLKQANYYSLAGFIFCMLGGILPVLLNIADFIGMIIWILGFVAAYFFDERFNRQRIIGILLQKNN</sequence>
<feature type="transmembrane region" description="Helical" evidence="1">
    <location>
        <begin position="136"/>
        <end position="152"/>
    </location>
</feature>
<dbReference type="OrthoDB" id="1377102at2"/>
<evidence type="ECO:0000313" key="2">
    <source>
        <dbReference type="EMBL" id="RWY54176.1"/>
    </source>
</evidence>
<keyword evidence="1" id="KW-0472">Membrane</keyword>
<keyword evidence="3" id="KW-1185">Reference proteome</keyword>